<feature type="region of interest" description="Disordered" evidence="1">
    <location>
        <begin position="90"/>
        <end position="113"/>
    </location>
</feature>
<reference evidence="3" key="2">
    <citation type="submission" date="2021-04" db="EMBL/GenBank/DDBJ databases">
        <authorList>
            <person name="Podell S."/>
        </authorList>
    </citation>
    <scope>NUCLEOTIDE SEQUENCE</scope>
    <source>
        <strain evidence="3">Hildebrandi</strain>
    </source>
</reference>
<proteinExistence type="predicted"/>
<evidence type="ECO:0000313" key="3">
    <source>
        <dbReference type="EMBL" id="KAG7371126.1"/>
    </source>
</evidence>
<keyword evidence="4" id="KW-1185">Reference proteome</keyword>
<reference evidence="3" key="1">
    <citation type="journal article" date="2021" name="Sci. Rep.">
        <title>Diploid genomic architecture of Nitzschia inconspicua, an elite biomass production diatom.</title>
        <authorList>
            <person name="Oliver A."/>
            <person name="Podell S."/>
            <person name="Pinowska A."/>
            <person name="Traller J.C."/>
            <person name="Smith S.R."/>
            <person name="McClure R."/>
            <person name="Beliaev A."/>
            <person name="Bohutskyi P."/>
            <person name="Hill E.A."/>
            <person name="Rabines A."/>
            <person name="Zheng H."/>
            <person name="Allen L.Z."/>
            <person name="Kuo A."/>
            <person name="Grigoriev I.V."/>
            <person name="Allen A.E."/>
            <person name="Hazlebeck D."/>
            <person name="Allen E.E."/>
        </authorList>
    </citation>
    <scope>NUCLEOTIDE SEQUENCE</scope>
    <source>
        <strain evidence="3">Hildebrandi</strain>
    </source>
</reference>
<name>A0A9K3Q574_9STRA</name>
<gene>
    <name evidence="3" type="ORF">IV203_019696</name>
</gene>
<dbReference type="PANTHER" id="PTHR43642">
    <property type="entry name" value="HYBRID SIGNAL TRANSDUCTION HISTIDINE KINASE G"/>
    <property type="match status" value="1"/>
</dbReference>
<dbReference type="Pfam" id="PF13191">
    <property type="entry name" value="AAA_16"/>
    <property type="match status" value="1"/>
</dbReference>
<sequence length="1332" mass="148790">MIIDSHPSPRVAQGYLPADAVLSGEHEVRLFNSITETVESEAVVGATIMTPRRGSFENCGSNISSENPSFLDLKSDESVGGNGGWSSLSPASLKVSKDDHDQTPLCPSKGFHRPLGEMMKGTLSVSKRVTKRMTPNVEKIMTQQGFTIHKLNLPQEFTELDNHDDSEEENEDDVDNDLILSFRQTSVSCHFSSEGRDNKSSSLTASSSYCSRPSTLGDSQKPASFEVTNSKKTAALCGRDNEIVKLYNALESCRQVSGTSSKKFHCVVIAGESGVGKSVLARQLQNATIVKEDGGYFCLGKYDLLDQSRGAPLSGITAALTSFSRQVMCSSEVERQRVQGRAREFFGLAKGLSSDNTGDAIADKPDGDIQILADLVPSLFDILELDFSDPVAMSDQRRGGNKTQLQVLLHRFLRAICTPDNPFVLVLDDLQWGDKDSLDLIQGFVREKAIPGFLLVGCYRSNEVDQEHSLAKVLASIEENRDHIELTKIKIGNLCLPDIQELLSMTLNDQYQSQEQLDQLAQILLQKTAGNAYFAISFLKKLKEIGQLTYNLGLMRWEWDNESILHEMDVTENVAEFIRNNLESSVSRLAVWLLQVGACLGNEFEESIILIATRVLIQDRSTREEFSGQKTVVNETFLALKLSEGNPRESELHAEVQRALEECVEGGYLTTRYISGANTLLRPKTEKDKAFRFVHDKVQEAALLLLEEQEIAKLCYFIGSALINNLSVTQLDKHLFTALDCINRGDEELRKKFVSTKLMELNIKAGEKSMLASAFEAAVHYFEVALGLLRHFEQKHNVSWTDNPDFCCLGLQLFNHACRAEFCAGNVDGCMLYINEVLEKASLRIEDKLPVYAVLSEVQSGQENHAEEYRTIMIVLKQLGIKFPSKLSLNLGEVAVDLRKTKRVLGDLDVKGLISLPLMKDRKRAMEMKLMDRAMNAAYMLGEKCQPLFSFRGVRWTIKYGIADSSACCFASFAGQLACFGEFKFAAKMAKVAEAMSTLPVCSQMRARALMQCYFYGLAWSTPLKTLLKPLLRGNEIGLKRGDLENAFYCAYAYIMVANFAGHSLRALTQDIKDFQEQMAIYHLEHVFKMCMPQLQFVLNMKGHFGSHSSILSGEAMEYDSLMDHLVATNHVYMQDQVRCNQLYLAFYFGNLELAWKMSCDSKNTHLTCRGQATVWRRVFFVGLTAFAYARKAAAAKFKKAGGAGLATWIKEGNANMSRIEAWVEKGNVNCIHLYRILQAESISVSRKKRERVTAAYEGSIVASSRSGYIHDRALAYELAADYLVSIKERCNLPEYQEMALLAYAKWGAAAKVRSLEEKWLKPSASNYFADI</sequence>
<evidence type="ECO:0000313" key="4">
    <source>
        <dbReference type="Proteomes" id="UP000693970"/>
    </source>
</evidence>
<dbReference type="InterPro" id="IPR053159">
    <property type="entry name" value="Hybrid_Histidine_Kinase"/>
</dbReference>
<dbReference type="PANTHER" id="PTHR43642:SF1">
    <property type="entry name" value="HYBRID SIGNAL TRANSDUCTION HISTIDINE KINASE G"/>
    <property type="match status" value="1"/>
</dbReference>
<evidence type="ECO:0000256" key="1">
    <source>
        <dbReference type="SAM" id="MobiDB-lite"/>
    </source>
</evidence>
<protein>
    <submittedName>
        <fullName evidence="3">PAS domain containing protein</fullName>
    </submittedName>
</protein>
<comment type="caution">
    <text evidence="3">The sequence shown here is derived from an EMBL/GenBank/DDBJ whole genome shotgun (WGS) entry which is preliminary data.</text>
</comment>
<dbReference type="Proteomes" id="UP000693970">
    <property type="component" value="Unassembled WGS sequence"/>
</dbReference>
<dbReference type="OrthoDB" id="60033at2759"/>
<organism evidence="3 4">
    <name type="scientific">Nitzschia inconspicua</name>
    <dbReference type="NCBI Taxonomy" id="303405"/>
    <lineage>
        <taxon>Eukaryota</taxon>
        <taxon>Sar</taxon>
        <taxon>Stramenopiles</taxon>
        <taxon>Ochrophyta</taxon>
        <taxon>Bacillariophyta</taxon>
        <taxon>Bacillariophyceae</taxon>
        <taxon>Bacillariophycidae</taxon>
        <taxon>Bacillariales</taxon>
        <taxon>Bacillariaceae</taxon>
        <taxon>Nitzschia</taxon>
    </lineage>
</organism>
<dbReference type="InterPro" id="IPR041664">
    <property type="entry name" value="AAA_16"/>
</dbReference>
<accession>A0A9K3Q574</accession>
<evidence type="ECO:0000259" key="2">
    <source>
        <dbReference type="Pfam" id="PF13191"/>
    </source>
</evidence>
<dbReference type="EMBL" id="JAGRRH010000004">
    <property type="protein sequence ID" value="KAG7371126.1"/>
    <property type="molecule type" value="Genomic_DNA"/>
</dbReference>
<dbReference type="PROSITE" id="PS00675">
    <property type="entry name" value="SIGMA54_INTERACT_1"/>
    <property type="match status" value="1"/>
</dbReference>
<dbReference type="InterPro" id="IPR025662">
    <property type="entry name" value="Sigma_54_int_dom_ATP-bd_1"/>
</dbReference>
<feature type="domain" description="Orc1-like AAA ATPase" evidence="2">
    <location>
        <begin position="236"/>
        <end position="451"/>
    </location>
</feature>